<dbReference type="Proteomes" id="UP000676325">
    <property type="component" value="Unassembled WGS sequence"/>
</dbReference>
<evidence type="ECO:0000313" key="7">
    <source>
        <dbReference type="EMBL" id="MBR7827161.1"/>
    </source>
</evidence>
<evidence type="ECO:0000256" key="4">
    <source>
        <dbReference type="ARBA" id="ARBA00022827"/>
    </source>
</evidence>
<dbReference type="Pfam" id="PF07992">
    <property type="entry name" value="Pyr_redox_2"/>
    <property type="match status" value="1"/>
</dbReference>
<dbReference type="InterPro" id="IPR051169">
    <property type="entry name" value="NADH-Q_oxidoreductase"/>
</dbReference>
<dbReference type="PANTHER" id="PTHR42913">
    <property type="entry name" value="APOPTOSIS-INDUCING FACTOR 1"/>
    <property type="match status" value="1"/>
</dbReference>
<sequence length="355" mass="37986">MDRHIVVIGAGYAGLAAATRAGRKQRVTLIAPEDRFLNRVRQHEVAAGHAEHRPTIAHVLRGRNVTHVQARATELDLAGRKVFTDGGRTPISYDTLVYALGSRTAFHSVPGAREHSYPMERAEELRDRLRRQDDAAVVVVGGGATGIELATELAEAYPERRVAIVDAGEVGGRYSAKGRALVHETLGRLGVEVHEHTEVTAVDDEGLTTASGRIEAGIVAWTASLEVGPLAAQSGLAVNEQGEALVDEYLRSVSHPDVYVVGDAAAVTLPGIGRLRKACATAQPMGWYVGRALARGGASKPYTYRYVVQCMSLGRNSGMVQVVGKDDAMTGRVFGGRTGRLIKAAIVRYVVLGLR</sequence>
<evidence type="ECO:0000259" key="6">
    <source>
        <dbReference type="Pfam" id="PF07992"/>
    </source>
</evidence>
<dbReference type="GO" id="GO:0019646">
    <property type="term" value="P:aerobic electron transport chain"/>
    <property type="evidence" value="ECO:0007669"/>
    <property type="project" value="TreeGrafter"/>
</dbReference>
<keyword evidence="3" id="KW-0285">Flavoprotein</keyword>
<dbReference type="EMBL" id="JAGSOH010000029">
    <property type="protein sequence ID" value="MBR7827161.1"/>
    <property type="molecule type" value="Genomic_DNA"/>
</dbReference>
<dbReference type="SUPFAM" id="SSF51905">
    <property type="entry name" value="FAD/NAD(P)-binding domain"/>
    <property type="match status" value="1"/>
</dbReference>
<comment type="similarity">
    <text evidence="2">Belongs to the NADH dehydrogenase family.</text>
</comment>
<reference evidence="7" key="1">
    <citation type="submission" date="2021-04" db="EMBL/GenBank/DDBJ databases">
        <title>Genome based classification of Actinospica acidithermotolerans sp. nov., an actinobacterium isolated from an Indonesian hot spring.</title>
        <authorList>
            <person name="Kusuma A.B."/>
            <person name="Putra K.E."/>
            <person name="Nafisah S."/>
            <person name="Loh J."/>
            <person name="Nouioui I."/>
            <person name="Goodfellow M."/>
        </authorList>
    </citation>
    <scope>NUCLEOTIDE SEQUENCE</scope>
    <source>
        <strain evidence="7">MGRD01-02</strain>
    </source>
</reference>
<evidence type="ECO:0000256" key="5">
    <source>
        <dbReference type="ARBA" id="ARBA00023002"/>
    </source>
</evidence>
<keyword evidence="5" id="KW-0560">Oxidoreductase</keyword>
<feature type="domain" description="FAD/NAD(P)-binding" evidence="6">
    <location>
        <begin position="4"/>
        <end position="273"/>
    </location>
</feature>
<comment type="cofactor">
    <cofactor evidence="1">
        <name>FAD</name>
        <dbReference type="ChEBI" id="CHEBI:57692"/>
    </cofactor>
</comment>
<dbReference type="GO" id="GO:0003955">
    <property type="term" value="F:NAD(P)H dehydrogenase (quinone) activity"/>
    <property type="evidence" value="ECO:0007669"/>
    <property type="project" value="TreeGrafter"/>
</dbReference>
<dbReference type="InterPro" id="IPR023753">
    <property type="entry name" value="FAD/NAD-binding_dom"/>
</dbReference>
<gene>
    <name evidence="7" type="ORF">KDK95_12660</name>
</gene>
<proteinExistence type="inferred from homology"/>
<dbReference type="InterPro" id="IPR036188">
    <property type="entry name" value="FAD/NAD-bd_sf"/>
</dbReference>
<evidence type="ECO:0000256" key="1">
    <source>
        <dbReference type="ARBA" id="ARBA00001974"/>
    </source>
</evidence>
<evidence type="ECO:0000313" key="8">
    <source>
        <dbReference type="Proteomes" id="UP000676325"/>
    </source>
</evidence>
<dbReference type="AlphaFoldDB" id="A0A941E8X4"/>
<name>A0A941E8X4_9ACTN</name>
<dbReference type="PRINTS" id="PR00368">
    <property type="entry name" value="FADPNR"/>
</dbReference>
<evidence type="ECO:0000256" key="3">
    <source>
        <dbReference type="ARBA" id="ARBA00022630"/>
    </source>
</evidence>
<dbReference type="RefSeq" id="WP_212518307.1">
    <property type="nucleotide sequence ID" value="NZ_JAGSOH010000029.1"/>
</dbReference>
<organism evidence="7 8">
    <name type="scientific">Actinospica acidithermotolerans</name>
    <dbReference type="NCBI Taxonomy" id="2828514"/>
    <lineage>
        <taxon>Bacteria</taxon>
        <taxon>Bacillati</taxon>
        <taxon>Actinomycetota</taxon>
        <taxon>Actinomycetes</taxon>
        <taxon>Catenulisporales</taxon>
        <taxon>Actinospicaceae</taxon>
        <taxon>Actinospica</taxon>
    </lineage>
</organism>
<dbReference type="PRINTS" id="PR00469">
    <property type="entry name" value="PNDRDTASEII"/>
</dbReference>
<keyword evidence="8" id="KW-1185">Reference proteome</keyword>
<evidence type="ECO:0000256" key="2">
    <source>
        <dbReference type="ARBA" id="ARBA00005272"/>
    </source>
</evidence>
<accession>A0A941E8X4</accession>
<dbReference type="Gene3D" id="3.50.50.100">
    <property type="match status" value="1"/>
</dbReference>
<protein>
    <submittedName>
        <fullName evidence="7">FAD-dependent oxidoreductase</fullName>
    </submittedName>
</protein>
<keyword evidence="4" id="KW-0274">FAD</keyword>
<comment type="caution">
    <text evidence="7">The sequence shown here is derived from an EMBL/GenBank/DDBJ whole genome shotgun (WGS) entry which is preliminary data.</text>
</comment>
<dbReference type="PANTHER" id="PTHR42913:SF3">
    <property type="entry name" value="64 KDA MITOCHONDRIAL NADH DEHYDROGENASE (EUROFUNG)"/>
    <property type="match status" value="1"/>
</dbReference>